<dbReference type="RefSeq" id="XP_043006184.1">
    <property type="nucleotide sequence ID" value="XM_043156398.1"/>
</dbReference>
<comment type="caution">
    <text evidence="2">The sequence shown here is derived from an EMBL/GenBank/DDBJ whole genome shotgun (WGS) entry which is preliminary data.</text>
</comment>
<dbReference type="KEGG" id="more:E1B28_011369"/>
<organism evidence="2 3">
    <name type="scientific">Marasmius oreades</name>
    <name type="common">fairy-ring Marasmius</name>
    <dbReference type="NCBI Taxonomy" id="181124"/>
    <lineage>
        <taxon>Eukaryota</taxon>
        <taxon>Fungi</taxon>
        <taxon>Dikarya</taxon>
        <taxon>Basidiomycota</taxon>
        <taxon>Agaricomycotina</taxon>
        <taxon>Agaricomycetes</taxon>
        <taxon>Agaricomycetidae</taxon>
        <taxon>Agaricales</taxon>
        <taxon>Marasmiineae</taxon>
        <taxon>Marasmiaceae</taxon>
        <taxon>Marasmius</taxon>
    </lineage>
</organism>
<dbReference type="GeneID" id="66080444"/>
<gene>
    <name evidence="2" type="ORF">E1B28_011369</name>
</gene>
<feature type="region of interest" description="Disordered" evidence="1">
    <location>
        <begin position="185"/>
        <end position="280"/>
    </location>
</feature>
<evidence type="ECO:0000256" key="1">
    <source>
        <dbReference type="SAM" id="MobiDB-lite"/>
    </source>
</evidence>
<evidence type="ECO:0000313" key="3">
    <source>
        <dbReference type="Proteomes" id="UP001049176"/>
    </source>
</evidence>
<accession>A0A9P7RTZ9</accession>
<dbReference type="EMBL" id="CM032187">
    <property type="protein sequence ID" value="KAG7089714.1"/>
    <property type="molecule type" value="Genomic_DNA"/>
</dbReference>
<keyword evidence="3" id="KW-1185">Reference proteome</keyword>
<dbReference type="AlphaFoldDB" id="A0A9P7RTZ9"/>
<feature type="compositionally biased region" description="Acidic residues" evidence="1">
    <location>
        <begin position="544"/>
        <end position="558"/>
    </location>
</feature>
<proteinExistence type="predicted"/>
<reference evidence="2" key="1">
    <citation type="journal article" date="2021" name="Genome Biol. Evol.">
        <title>The assembled and annotated genome of the fairy-ring fungus Marasmius oreades.</title>
        <authorList>
            <person name="Hiltunen M."/>
            <person name="Ament-Velasquez S.L."/>
            <person name="Johannesson H."/>
        </authorList>
    </citation>
    <scope>NUCLEOTIDE SEQUENCE</scope>
    <source>
        <strain evidence="2">03SP1</strain>
    </source>
</reference>
<feature type="region of interest" description="Disordered" evidence="1">
    <location>
        <begin position="544"/>
        <end position="580"/>
    </location>
</feature>
<evidence type="ECO:0008006" key="4">
    <source>
        <dbReference type="Google" id="ProtNLM"/>
    </source>
</evidence>
<name>A0A9P7RTZ9_9AGAR</name>
<sequence>MSLLPGLTEFNNHGIEVFNNDLYCVHRCFQDAVTRPVKNEDEHKALIKAAFQFEERGLNRIADEFRAKHTHRLFPTAVGSLCAAVSRLAPPEIQPDAWILSADELALWDSYNLPACNLCLSPNQNYLSEVAPLAVFSPPAWTPEYRRSLDLAQRRSLSAKKAWPPPSESSEVEIEAVLPIKEPRLSSSAKKTSTTEPETASEDGVDNAAEDDEEEDDSGESEVDELRSSPPVVLPLTVEGRPTTRSATAGSSKAPPASSKNTVSEKGKGRVVSISPPPAKKNIQRRRTDMELHDVKHPLARSSVEVPYRFDVPHGEAFSLRDILESGQSMKAEMRISCLTCIIARMECNYVGRSNKCAQCKTYRYLCDWILPQDEAFSQMDQVRAWGAPTPGHFHERMVELTRLLETQDRLSATIRSLADTLSLTQKSITDKESEIRQIAANPKIVLEYLQLHAEGLQLSRESICGLGCLFEWPLEFNFAKDFREVSVQGSQTVFRNLKTQETFSVDLSGYSIRRPEFSPLHLRLAAALPGVAESTSATVLEEQTVEEEVRVEDDEEVNNPMVVDAPSSSADPLGSPLKS</sequence>
<evidence type="ECO:0000313" key="2">
    <source>
        <dbReference type="EMBL" id="KAG7089714.1"/>
    </source>
</evidence>
<dbReference type="Proteomes" id="UP001049176">
    <property type="component" value="Chromosome 7"/>
</dbReference>
<protein>
    <recommendedName>
        <fullName evidence="4">Zn(2)-C6 fungal-type domain-containing protein</fullName>
    </recommendedName>
</protein>
<feature type="compositionally biased region" description="Polar residues" evidence="1">
    <location>
        <begin position="185"/>
        <end position="198"/>
    </location>
</feature>
<feature type="compositionally biased region" description="Low complexity" evidence="1">
    <location>
        <begin position="246"/>
        <end position="260"/>
    </location>
</feature>
<feature type="compositionally biased region" description="Acidic residues" evidence="1">
    <location>
        <begin position="199"/>
        <end position="223"/>
    </location>
</feature>